<evidence type="ECO:0000313" key="3">
    <source>
        <dbReference type="EMBL" id="KAF7684437.1"/>
    </source>
</evidence>
<dbReference type="InterPro" id="IPR038765">
    <property type="entry name" value="Papain-like_cys_pep_sf"/>
</dbReference>
<dbReference type="Pfam" id="PF00443">
    <property type="entry name" value="UCH"/>
    <property type="match status" value="1"/>
</dbReference>
<dbReference type="CDD" id="cd02257">
    <property type="entry name" value="Peptidase_C19"/>
    <property type="match status" value="1"/>
</dbReference>
<feature type="domain" description="USP" evidence="2">
    <location>
        <begin position="53"/>
        <end position="322"/>
    </location>
</feature>
<proteinExistence type="predicted"/>
<dbReference type="InterPro" id="IPR001394">
    <property type="entry name" value="Peptidase_C19_UCH"/>
</dbReference>
<comment type="caution">
    <text evidence="3">The sequence shown here is derived from an EMBL/GenBank/DDBJ whole genome shotgun (WGS) entry which is preliminary data.</text>
</comment>
<evidence type="ECO:0000313" key="4">
    <source>
        <dbReference type="Proteomes" id="UP001516464"/>
    </source>
</evidence>
<keyword evidence="1" id="KW-1133">Transmembrane helix</keyword>
<dbReference type="Gene3D" id="3.90.70.10">
    <property type="entry name" value="Cysteine proteinases"/>
    <property type="match status" value="1"/>
</dbReference>
<keyword evidence="3" id="KW-0378">Hydrolase</keyword>
<dbReference type="Proteomes" id="UP001516464">
    <property type="component" value="Unassembled WGS sequence"/>
</dbReference>
<reference evidence="3 4" key="1">
    <citation type="submission" date="2019-01" db="EMBL/GenBank/DDBJ databases">
        <title>Genomes sequencing and comparative genomics of infectious freshwater microsporidia, Cucumispora dikerogammari and Thelohania contejeani.</title>
        <authorList>
            <person name="Cormier A."/>
            <person name="Giraud I."/>
            <person name="Wattier R."/>
            <person name="Teixeira M."/>
            <person name="Grandjean F."/>
            <person name="Rigaud T."/>
            <person name="Cordaux R."/>
        </authorList>
    </citation>
    <scope>NUCLEOTIDE SEQUENCE [LARGE SCALE GENOMIC DNA]</scope>
    <source>
        <strain evidence="3">T1</strain>
        <tissue evidence="3">Spores</tissue>
    </source>
</reference>
<gene>
    <name evidence="3" type="primary">ubp8_2</name>
    <name evidence="3" type="ORF">TCON_0378</name>
</gene>
<evidence type="ECO:0000256" key="1">
    <source>
        <dbReference type="SAM" id="Phobius"/>
    </source>
</evidence>
<accession>A0ABQ7I1R9</accession>
<dbReference type="InterPro" id="IPR050164">
    <property type="entry name" value="Peptidase_C19"/>
</dbReference>
<sequence>MNSRKKIKIFIIMISLMLCIILGILIGYEINIAQKPESEQKQESTVIEQIPPIGFPNVGYSCYANSLLQSIFSQEDFIKHFRRSGNGPLFKLLKKLIEAIKNNEVIDSTMMKDIISNVKNTPNTTFKIGVMESADEFFLKLLDQLSEENNPKIKEEFVIKLDEKLKCISCNDEKHAVSDPTPFMTINKDSTISKAIKNAMREEEIDRHCIKCNANKAIKCLSWNKTPNILVLVNNCIDRTMQTKLSYTFDVDYKLHIKDTNYIISSIIIHSGSVNGGHYIANCNRGGQWYEFNDALVTPINKADFREKIKNMEGVVFIYKKV</sequence>
<organism evidence="3 4">
    <name type="scientific">Astathelohania contejeani</name>
    <dbReference type="NCBI Taxonomy" id="164912"/>
    <lineage>
        <taxon>Eukaryota</taxon>
        <taxon>Fungi</taxon>
        <taxon>Fungi incertae sedis</taxon>
        <taxon>Microsporidia</taxon>
        <taxon>Astathelohaniidae</taxon>
        <taxon>Astathelohania</taxon>
    </lineage>
</organism>
<dbReference type="PANTHER" id="PTHR24006">
    <property type="entry name" value="UBIQUITIN CARBOXYL-TERMINAL HYDROLASE"/>
    <property type="match status" value="1"/>
</dbReference>
<dbReference type="GO" id="GO:0016787">
    <property type="term" value="F:hydrolase activity"/>
    <property type="evidence" value="ECO:0007669"/>
    <property type="project" value="UniProtKB-KW"/>
</dbReference>
<feature type="transmembrane region" description="Helical" evidence="1">
    <location>
        <begin position="7"/>
        <end position="28"/>
    </location>
</feature>
<dbReference type="SUPFAM" id="SSF54001">
    <property type="entry name" value="Cysteine proteinases"/>
    <property type="match status" value="1"/>
</dbReference>
<dbReference type="EMBL" id="SBIQ01000014">
    <property type="protein sequence ID" value="KAF7684437.1"/>
    <property type="molecule type" value="Genomic_DNA"/>
</dbReference>
<keyword evidence="1" id="KW-0472">Membrane</keyword>
<dbReference type="InterPro" id="IPR028889">
    <property type="entry name" value="USP"/>
</dbReference>
<keyword evidence="4" id="KW-1185">Reference proteome</keyword>
<name>A0ABQ7I1R9_9MICR</name>
<protein>
    <submittedName>
        <fullName evidence="3">Ubiquitin carboxyl-terminal hydrolase 8</fullName>
    </submittedName>
</protein>
<keyword evidence="1" id="KW-0812">Transmembrane</keyword>
<evidence type="ECO:0000259" key="2">
    <source>
        <dbReference type="PROSITE" id="PS50235"/>
    </source>
</evidence>
<dbReference type="PROSITE" id="PS50235">
    <property type="entry name" value="USP_3"/>
    <property type="match status" value="1"/>
</dbReference>